<sequence>MTIKIDGISQVLDILTGLFSAVKKAANLSQERKSEMKDALANTAGLIDETLTILKQHLSTLITRMREGEYDVARHLLVELGNFQEWEARYRRFLLCDELREAAFNLERKGMYQLADNLILGDPRRIQQLMWDYIGGEANAAKSVSEMLMNLSQLEQQVNTNPGFVVEQLEAARKEVQACRQQFLDLEIQIREAVA</sequence>
<evidence type="ECO:0000313" key="1">
    <source>
        <dbReference type="EMBL" id="SHF28146.1"/>
    </source>
</evidence>
<name>A0A1M5ADI5_9BACT</name>
<dbReference type="AlphaFoldDB" id="A0A1M5ADI5"/>
<dbReference type="RefSeq" id="WP_073042517.1">
    <property type="nucleotide sequence ID" value="NZ_FQUO01000006.1"/>
</dbReference>
<dbReference type="Proteomes" id="UP000184368">
    <property type="component" value="Unassembled WGS sequence"/>
</dbReference>
<accession>A0A1M5ADI5</accession>
<reference evidence="1 2" key="1">
    <citation type="submission" date="2016-11" db="EMBL/GenBank/DDBJ databases">
        <authorList>
            <person name="Jaros S."/>
            <person name="Januszkiewicz K."/>
            <person name="Wedrychowicz H."/>
        </authorList>
    </citation>
    <scope>NUCLEOTIDE SEQUENCE [LARGE SCALE GENOMIC DNA]</scope>
    <source>
        <strain evidence="1 2">DSM 26897</strain>
    </source>
</reference>
<evidence type="ECO:0000313" key="2">
    <source>
        <dbReference type="Proteomes" id="UP000184368"/>
    </source>
</evidence>
<keyword evidence="2" id="KW-1185">Reference proteome</keyword>
<protein>
    <submittedName>
        <fullName evidence="1">Uncharacterized protein</fullName>
    </submittedName>
</protein>
<organism evidence="1 2">
    <name type="scientific">Cnuella takakiae</name>
    <dbReference type="NCBI Taxonomy" id="1302690"/>
    <lineage>
        <taxon>Bacteria</taxon>
        <taxon>Pseudomonadati</taxon>
        <taxon>Bacteroidota</taxon>
        <taxon>Chitinophagia</taxon>
        <taxon>Chitinophagales</taxon>
        <taxon>Chitinophagaceae</taxon>
        <taxon>Cnuella</taxon>
    </lineage>
</organism>
<dbReference type="OrthoDB" id="9858905at2"/>
<gene>
    <name evidence="1" type="ORF">SAMN05444008_106214</name>
</gene>
<dbReference type="EMBL" id="FQUO01000006">
    <property type="protein sequence ID" value="SHF28146.1"/>
    <property type="molecule type" value="Genomic_DNA"/>
</dbReference>
<proteinExistence type="predicted"/>